<evidence type="ECO:0000313" key="2">
    <source>
        <dbReference type="Proteomes" id="UP001596022"/>
    </source>
</evidence>
<accession>A0ABV9GLQ7</accession>
<dbReference type="EMBL" id="JBHSFW010000001">
    <property type="protein sequence ID" value="MFC4617838.1"/>
    <property type="molecule type" value="Genomic_DNA"/>
</dbReference>
<comment type="caution">
    <text evidence="1">The sequence shown here is derived from an EMBL/GenBank/DDBJ whole genome shotgun (WGS) entry which is preliminary data.</text>
</comment>
<dbReference type="RefSeq" id="WP_376844858.1">
    <property type="nucleotide sequence ID" value="NZ_JBHSFW010000001.1"/>
</dbReference>
<dbReference type="Proteomes" id="UP001596022">
    <property type="component" value="Unassembled WGS sequence"/>
</dbReference>
<dbReference type="Pfam" id="PF11007">
    <property type="entry name" value="CotJA"/>
    <property type="match status" value="1"/>
</dbReference>
<keyword evidence="2" id="KW-1185">Reference proteome</keyword>
<sequence length="71" mass="8306">MSHTSRKTYEPYISPFDPCPPMRIKTYETPPQLYLGFQPEGLEQYSPKEALRHGTLWPAIFGPYTDPFEKK</sequence>
<protein>
    <submittedName>
        <fullName evidence="1">Spore coat associated protein CotJA</fullName>
    </submittedName>
</protein>
<reference evidence="2" key="1">
    <citation type="journal article" date="2019" name="Int. J. Syst. Evol. Microbiol.">
        <title>The Global Catalogue of Microorganisms (GCM) 10K type strain sequencing project: providing services to taxonomists for standard genome sequencing and annotation.</title>
        <authorList>
            <consortium name="The Broad Institute Genomics Platform"/>
            <consortium name="The Broad Institute Genome Sequencing Center for Infectious Disease"/>
            <person name="Wu L."/>
            <person name="Ma J."/>
        </authorList>
    </citation>
    <scope>NUCLEOTIDE SEQUENCE [LARGE SCALE GENOMIC DNA]</scope>
    <source>
        <strain evidence="2">CGMCC 1.16306</strain>
    </source>
</reference>
<dbReference type="InterPro" id="IPR020256">
    <property type="entry name" value="Spore_coat_CotJA"/>
</dbReference>
<evidence type="ECO:0000313" key="1">
    <source>
        <dbReference type="EMBL" id="MFC4617838.1"/>
    </source>
</evidence>
<proteinExistence type="predicted"/>
<name>A0ABV9GLQ7_9BACL</name>
<organism evidence="1 2">
    <name type="scientific">Camelliibacillus cellulosilyticus</name>
    <dbReference type="NCBI Taxonomy" id="2174486"/>
    <lineage>
        <taxon>Bacteria</taxon>
        <taxon>Bacillati</taxon>
        <taxon>Bacillota</taxon>
        <taxon>Bacilli</taxon>
        <taxon>Bacillales</taxon>
        <taxon>Sporolactobacillaceae</taxon>
        <taxon>Camelliibacillus</taxon>
    </lineage>
</organism>
<gene>
    <name evidence="1" type="ORF">ACFO4N_03740</name>
</gene>